<evidence type="ECO:0000256" key="1">
    <source>
        <dbReference type="SAM" id="Phobius"/>
    </source>
</evidence>
<reference evidence="4" key="1">
    <citation type="submission" date="2013-09" db="EMBL/GenBank/DDBJ databases">
        <title>Corchorus olitorius genome sequencing.</title>
        <authorList>
            <person name="Alam M."/>
            <person name="Haque M.S."/>
            <person name="Islam M.S."/>
            <person name="Emdad E.M."/>
            <person name="Islam M.M."/>
            <person name="Ahmed B."/>
            <person name="Halim A."/>
            <person name="Hossen Q.M.M."/>
            <person name="Hossain M.Z."/>
            <person name="Ahmed R."/>
            <person name="Khan M.M."/>
            <person name="Islam R."/>
            <person name="Rashid M.M."/>
            <person name="Khan S.A."/>
            <person name="Rahman M.S."/>
            <person name="Alam M."/>
            <person name="Yahiya A.S."/>
            <person name="Khan M.S."/>
            <person name="Azam M.S."/>
            <person name="Haque T."/>
            <person name="Lashkar M.Z.H."/>
            <person name="Akhand A.I."/>
            <person name="Morshed G."/>
            <person name="Roy S."/>
            <person name="Uddin K.S."/>
            <person name="Rabeya T."/>
            <person name="Hossain A.S."/>
            <person name="Chowdhury A."/>
            <person name="Snigdha A.R."/>
            <person name="Mortoza M.S."/>
            <person name="Matin S.A."/>
            <person name="Hoque S.M.E."/>
            <person name="Islam M.K."/>
            <person name="Roy D.K."/>
            <person name="Haider R."/>
            <person name="Moosa M.M."/>
            <person name="Elias S.M."/>
            <person name="Hasan A.M."/>
            <person name="Jahan S."/>
            <person name="Shafiuddin M."/>
            <person name="Mahmood N."/>
            <person name="Shommy N.S."/>
        </authorList>
    </citation>
    <scope>NUCLEOTIDE SEQUENCE [LARGE SCALE GENOMIC DNA]</scope>
    <source>
        <strain evidence="4">cv. O-4</strain>
    </source>
</reference>
<keyword evidence="4" id="KW-1185">Reference proteome</keyword>
<evidence type="ECO:0000256" key="2">
    <source>
        <dbReference type="SAM" id="SignalP"/>
    </source>
</evidence>
<gene>
    <name evidence="3" type="ORF">COLO4_26753</name>
</gene>
<keyword evidence="2" id="KW-0732">Signal</keyword>
<comment type="caution">
    <text evidence="3">The sequence shown here is derived from an EMBL/GenBank/DDBJ whole genome shotgun (WGS) entry which is preliminary data.</text>
</comment>
<proteinExistence type="predicted"/>
<name>A0A1R3HUG6_9ROSI</name>
<keyword evidence="1" id="KW-1133">Transmembrane helix</keyword>
<keyword evidence="1" id="KW-0472">Membrane</keyword>
<feature type="transmembrane region" description="Helical" evidence="1">
    <location>
        <begin position="111"/>
        <end position="134"/>
    </location>
</feature>
<dbReference type="Proteomes" id="UP000187203">
    <property type="component" value="Unassembled WGS sequence"/>
</dbReference>
<dbReference type="AlphaFoldDB" id="A0A1R3HUG6"/>
<protein>
    <submittedName>
        <fullName evidence="3">Uncharacterized protein</fullName>
    </submittedName>
</protein>
<accession>A0A1R3HUG6</accession>
<evidence type="ECO:0000313" key="3">
    <source>
        <dbReference type="EMBL" id="OMO74039.1"/>
    </source>
</evidence>
<feature type="signal peptide" evidence="2">
    <location>
        <begin position="1"/>
        <end position="27"/>
    </location>
</feature>
<dbReference type="EMBL" id="AWUE01019369">
    <property type="protein sequence ID" value="OMO74039.1"/>
    <property type="molecule type" value="Genomic_DNA"/>
</dbReference>
<sequence>MLKLKVFAWFVFFLCTTALSCWKQLEGFPTSGSTQDFTLSKPVVSQGQEIHVAMSVLRHAGLNRKVGLEAKSDIFVSSKAGHGGKGGGTNIAHLPGRQPKNSASLLGRPPIFLLSAAAIFHLSLGLILAFPSLLPKLF</sequence>
<feature type="chain" id="PRO_5012887421" evidence="2">
    <location>
        <begin position="28"/>
        <end position="138"/>
    </location>
</feature>
<keyword evidence="1" id="KW-0812">Transmembrane</keyword>
<dbReference type="PROSITE" id="PS51257">
    <property type="entry name" value="PROKAR_LIPOPROTEIN"/>
    <property type="match status" value="1"/>
</dbReference>
<dbReference type="OrthoDB" id="1660466at2759"/>
<evidence type="ECO:0000313" key="4">
    <source>
        <dbReference type="Proteomes" id="UP000187203"/>
    </source>
</evidence>
<organism evidence="3 4">
    <name type="scientific">Corchorus olitorius</name>
    <dbReference type="NCBI Taxonomy" id="93759"/>
    <lineage>
        <taxon>Eukaryota</taxon>
        <taxon>Viridiplantae</taxon>
        <taxon>Streptophyta</taxon>
        <taxon>Embryophyta</taxon>
        <taxon>Tracheophyta</taxon>
        <taxon>Spermatophyta</taxon>
        <taxon>Magnoliopsida</taxon>
        <taxon>eudicotyledons</taxon>
        <taxon>Gunneridae</taxon>
        <taxon>Pentapetalae</taxon>
        <taxon>rosids</taxon>
        <taxon>malvids</taxon>
        <taxon>Malvales</taxon>
        <taxon>Malvaceae</taxon>
        <taxon>Grewioideae</taxon>
        <taxon>Apeibeae</taxon>
        <taxon>Corchorus</taxon>
    </lineage>
</organism>